<comment type="similarity">
    <text evidence="1">Belongs to the methyltransferase superfamily.</text>
</comment>
<gene>
    <name evidence="5" type="ORF">IHQ72_32215</name>
</gene>
<dbReference type="InterPro" id="IPR029063">
    <property type="entry name" value="SAM-dependent_MTases_sf"/>
</dbReference>
<dbReference type="InterPro" id="IPR013216">
    <property type="entry name" value="Methyltransf_11"/>
</dbReference>
<dbReference type="Proteomes" id="UP001058098">
    <property type="component" value="Chromosome"/>
</dbReference>
<evidence type="ECO:0000313" key="5">
    <source>
        <dbReference type="EMBL" id="UVC15181.1"/>
    </source>
</evidence>
<organism evidence="5 6">
    <name type="scientific">Mesorhizobium onobrychidis</name>
    <dbReference type="NCBI Taxonomy" id="2775404"/>
    <lineage>
        <taxon>Bacteria</taxon>
        <taxon>Pseudomonadati</taxon>
        <taxon>Pseudomonadota</taxon>
        <taxon>Alphaproteobacteria</taxon>
        <taxon>Hyphomicrobiales</taxon>
        <taxon>Phyllobacteriaceae</taxon>
        <taxon>Mesorhizobium</taxon>
    </lineage>
</organism>
<keyword evidence="2 5" id="KW-0489">Methyltransferase</keyword>
<proteinExistence type="inferred from homology"/>
<name>A0ABY5QVE6_9HYPH</name>
<evidence type="ECO:0000259" key="4">
    <source>
        <dbReference type="Pfam" id="PF08241"/>
    </source>
</evidence>
<dbReference type="RefSeq" id="WP_258119847.1">
    <property type="nucleotide sequence ID" value="NZ_CP062229.1"/>
</dbReference>
<evidence type="ECO:0000256" key="1">
    <source>
        <dbReference type="ARBA" id="ARBA00008361"/>
    </source>
</evidence>
<dbReference type="GO" id="GO:0032259">
    <property type="term" value="P:methylation"/>
    <property type="evidence" value="ECO:0007669"/>
    <property type="project" value="UniProtKB-KW"/>
</dbReference>
<evidence type="ECO:0000256" key="3">
    <source>
        <dbReference type="ARBA" id="ARBA00022679"/>
    </source>
</evidence>
<dbReference type="Pfam" id="PF08241">
    <property type="entry name" value="Methyltransf_11"/>
    <property type="match status" value="1"/>
</dbReference>
<dbReference type="PANTHER" id="PTHR44942">
    <property type="entry name" value="METHYLTRANSF_11 DOMAIN-CONTAINING PROTEIN"/>
    <property type="match status" value="1"/>
</dbReference>
<keyword evidence="3" id="KW-0808">Transferase</keyword>
<evidence type="ECO:0000313" key="6">
    <source>
        <dbReference type="Proteomes" id="UP001058098"/>
    </source>
</evidence>
<dbReference type="SUPFAM" id="SSF53335">
    <property type="entry name" value="S-adenosyl-L-methionine-dependent methyltransferases"/>
    <property type="match status" value="1"/>
</dbReference>
<protein>
    <submittedName>
        <fullName evidence="5">Class I SAM-dependent methyltransferase</fullName>
    </submittedName>
</protein>
<dbReference type="Gene3D" id="3.40.50.150">
    <property type="entry name" value="Vaccinia Virus protein VP39"/>
    <property type="match status" value="1"/>
</dbReference>
<dbReference type="EMBL" id="CP062229">
    <property type="protein sequence ID" value="UVC15181.1"/>
    <property type="molecule type" value="Genomic_DNA"/>
</dbReference>
<feature type="domain" description="Methyltransferase type 11" evidence="4">
    <location>
        <begin position="48"/>
        <end position="139"/>
    </location>
</feature>
<accession>A0ABY5QVE6</accession>
<dbReference type="CDD" id="cd02440">
    <property type="entry name" value="AdoMet_MTases"/>
    <property type="match status" value="1"/>
</dbReference>
<dbReference type="InterPro" id="IPR051052">
    <property type="entry name" value="Diverse_substrate_MTase"/>
</dbReference>
<sequence>MTDHHKQTFGNFSLVADSYTKRPPFSGLLLEWLVDHVRRSSAEPIFADIGAGTGAIAYALAELGLSGYAIDPDAKMVAVGSRSSSKYSDVTWINAPGESTTLSDSSLDWVCYSSSFHWTQTQEAVRESLRILKPKGHFTITCHLLDLTTDPFHIEIENRIRQMAPALRRARPPIMAQMDTYESMLGQHPNFGNCLAMGITEAIPMSKEQYVNYWAGSHDIPSQTDPALWQEILEMIGNLFVHRSPSELRFRSTAWHVQRR</sequence>
<dbReference type="PANTHER" id="PTHR44942:SF4">
    <property type="entry name" value="METHYLTRANSFERASE TYPE 11 DOMAIN-CONTAINING PROTEIN"/>
    <property type="match status" value="1"/>
</dbReference>
<reference evidence="5" key="1">
    <citation type="submission" date="2020-09" db="EMBL/GenBank/DDBJ databases">
        <title>Rhizobia associated with sainfoin plants.</title>
        <authorList>
            <person name="Asharfi S."/>
            <person name="Kuzmanovic N."/>
            <person name="Bunk B."/>
            <person name="Sproeer C."/>
            <person name="Becker M."/>
            <person name="Thuenen T."/>
        </authorList>
    </citation>
    <scope>NUCLEOTIDE SEQUENCE</scope>
    <source>
        <strain evidence="5">OM4</strain>
    </source>
</reference>
<keyword evidence="6" id="KW-1185">Reference proteome</keyword>
<dbReference type="GO" id="GO:0008168">
    <property type="term" value="F:methyltransferase activity"/>
    <property type="evidence" value="ECO:0007669"/>
    <property type="project" value="UniProtKB-KW"/>
</dbReference>
<evidence type="ECO:0000256" key="2">
    <source>
        <dbReference type="ARBA" id="ARBA00022603"/>
    </source>
</evidence>